<feature type="region of interest" description="Disordered" evidence="1">
    <location>
        <begin position="228"/>
        <end position="303"/>
    </location>
</feature>
<feature type="compositionally biased region" description="Pro residues" evidence="1">
    <location>
        <begin position="253"/>
        <end position="264"/>
    </location>
</feature>
<feature type="compositionally biased region" description="Pro residues" evidence="1">
    <location>
        <begin position="118"/>
        <end position="128"/>
    </location>
</feature>
<evidence type="ECO:0000313" key="2">
    <source>
        <dbReference type="EMBL" id="TDL24675.1"/>
    </source>
</evidence>
<dbReference type="InterPro" id="IPR051412">
    <property type="entry name" value="Formin_Homology_Diaphanous_sf"/>
</dbReference>
<evidence type="ECO:0000256" key="1">
    <source>
        <dbReference type="SAM" id="MobiDB-lite"/>
    </source>
</evidence>
<sequence length="303" mass="32111">MHEDAYASSFPPALFHAALAALNDCVATASRSQHNSMTTSTTSNSSSVGVQTSPFDVHGEARSPPLPPPPSFSCTGTQPRLFDVRGEPSPPLPLPPPPPPSFSCTGTQPRLFDVRGEPCPPTLPPPPSSSGTGTQTRRAWRFASTTTSSSPPQGHVNVPVRRAWRTATTSTSTTAISSSISTLGHAKRLFDMRGDSQPPPPPILHALGAQRACSTHANIPVRRAYGEALPPPPPSLHTGAQTRLFDLHGDLQSPPPPPPPPTPPHTRALKCTHSAVATSTSSFHHARARKRIHSTCFVKSHSK</sequence>
<organism evidence="2 3">
    <name type="scientific">Rickenella mellea</name>
    <dbReference type="NCBI Taxonomy" id="50990"/>
    <lineage>
        <taxon>Eukaryota</taxon>
        <taxon>Fungi</taxon>
        <taxon>Dikarya</taxon>
        <taxon>Basidiomycota</taxon>
        <taxon>Agaricomycotina</taxon>
        <taxon>Agaricomycetes</taxon>
        <taxon>Hymenochaetales</taxon>
        <taxon>Rickenellaceae</taxon>
        <taxon>Rickenella</taxon>
    </lineage>
</organism>
<dbReference type="PANTHER" id="PTHR45691:SF6">
    <property type="entry name" value="PROTEIN DIAPHANOUS"/>
    <property type="match status" value="1"/>
</dbReference>
<dbReference type="GO" id="GO:0030041">
    <property type="term" value="P:actin filament polymerization"/>
    <property type="evidence" value="ECO:0007669"/>
    <property type="project" value="TreeGrafter"/>
</dbReference>
<feature type="compositionally biased region" description="Pro residues" evidence="1">
    <location>
        <begin position="88"/>
        <end position="99"/>
    </location>
</feature>
<feature type="region of interest" description="Disordered" evidence="1">
    <location>
        <begin position="116"/>
        <end position="156"/>
    </location>
</feature>
<dbReference type="PANTHER" id="PTHR45691">
    <property type="entry name" value="PROTEIN DIAPHANOUS"/>
    <property type="match status" value="1"/>
</dbReference>
<dbReference type="GO" id="GO:0005884">
    <property type="term" value="C:actin filament"/>
    <property type="evidence" value="ECO:0007669"/>
    <property type="project" value="TreeGrafter"/>
</dbReference>
<dbReference type="EMBL" id="ML170166">
    <property type="protein sequence ID" value="TDL24675.1"/>
    <property type="molecule type" value="Genomic_DNA"/>
</dbReference>
<keyword evidence="3" id="KW-1185">Reference proteome</keyword>
<dbReference type="Proteomes" id="UP000294933">
    <property type="component" value="Unassembled WGS sequence"/>
</dbReference>
<accession>A0A4Y7QB54</accession>
<dbReference type="AlphaFoldDB" id="A0A4Y7QB54"/>
<evidence type="ECO:0000313" key="3">
    <source>
        <dbReference type="Proteomes" id="UP000294933"/>
    </source>
</evidence>
<reference evidence="2 3" key="1">
    <citation type="submission" date="2018-06" db="EMBL/GenBank/DDBJ databases">
        <title>A transcriptomic atlas of mushroom development highlights an independent origin of complex multicellularity.</title>
        <authorList>
            <consortium name="DOE Joint Genome Institute"/>
            <person name="Krizsan K."/>
            <person name="Almasi E."/>
            <person name="Merenyi Z."/>
            <person name="Sahu N."/>
            <person name="Viragh M."/>
            <person name="Koszo T."/>
            <person name="Mondo S."/>
            <person name="Kiss B."/>
            <person name="Balint B."/>
            <person name="Kues U."/>
            <person name="Barry K."/>
            <person name="Hegedus J.C."/>
            <person name="Henrissat B."/>
            <person name="Johnson J."/>
            <person name="Lipzen A."/>
            <person name="Ohm R."/>
            <person name="Nagy I."/>
            <person name="Pangilinan J."/>
            <person name="Yan J."/>
            <person name="Xiong Y."/>
            <person name="Grigoriev I.V."/>
            <person name="Hibbett D.S."/>
            <person name="Nagy L.G."/>
        </authorList>
    </citation>
    <scope>NUCLEOTIDE SEQUENCE [LARGE SCALE GENOMIC DNA]</scope>
    <source>
        <strain evidence="2 3">SZMC22713</strain>
    </source>
</reference>
<proteinExistence type="predicted"/>
<name>A0A4Y7QB54_9AGAM</name>
<dbReference type="VEuPathDB" id="FungiDB:BD410DRAFT_838173"/>
<gene>
    <name evidence="2" type="ORF">BD410DRAFT_838173</name>
</gene>
<feature type="region of interest" description="Disordered" evidence="1">
    <location>
        <begin position="35"/>
        <end position="99"/>
    </location>
</feature>
<feature type="compositionally biased region" description="Polar residues" evidence="1">
    <location>
        <begin position="143"/>
        <end position="152"/>
    </location>
</feature>
<feature type="compositionally biased region" description="Basic residues" evidence="1">
    <location>
        <begin position="284"/>
        <end position="293"/>
    </location>
</feature>
<feature type="compositionally biased region" description="Low complexity" evidence="1">
    <location>
        <begin position="35"/>
        <end position="53"/>
    </location>
</feature>
<protein>
    <submittedName>
        <fullName evidence="2">Uncharacterized protein</fullName>
    </submittedName>
</protein>